<reference evidence="1 2" key="1">
    <citation type="submission" date="2016-08" db="EMBL/GenBank/DDBJ databases">
        <authorList>
            <person name="Acevedo E."/>
            <person name="Azhar M."/>
            <person name="Golebiewska U.P."/>
            <person name="Grzywna D."/>
            <person name="Guardiola R."/>
            <person name="Jackson O."/>
            <person name="John N."/>
            <person name="Kanavatsas C."/>
            <person name="Khan S."/>
            <person name="Leong J."/>
            <person name="Mansilla E."/>
            <person name="Muladjanov Y."/>
            <person name="Nouel J."/>
            <person name="Oh S."/>
            <person name="Oppedisano M."/>
            <person name="Sajid A."/>
            <person name="Samper M."/>
            <person name="Ugbeva O."/>
            <person name="Delesalle V.A."/>
            <person name="Garlena R.A."/>
            <person name="Russell D.A."/>
            <person name="Pope W.H."/>
            <person name="Jacobs-Sera D."/>
            <person name="Hendrix R.W."/>
            <person name="Hatfull G.F."/>
        </authorList>
    </citation>
    <scope>NUCLEOTIDE SEQUENCE [LARGE SCALE GENOMIC DNA]</scope>
</reference>
<dbReference type="OrthoDB" id="34092at10239"/>
<organism evidence="1 2">
    <name type="scientific">Mycobacterium phage Tonenili</name>
    <dbReference type="NCBI Taxonomy" id="1891703"/>
    <lineage>
        <taxon>Viruses</taxon>
        <taxon>Duplodnaviria</taxon>
        <taxon>Heunggongvirae</taxon>
        <taxon>Uroviricota</taxon>
        <taxon>Caudoviricetes</taxon>
        <taxon>Ceeclamvirinae</taxon>
        <taxon>Bixzunavirus</taxon>
        <taxon>Bixzunavirus tonenili</taxon>
    </lineage>
</organism>
<gene>
    <name evidence="1" type="ORF">SEA_TONENILI_43</name>
</gene>
<evidence type="ECO:0000313" key="1">
    <source>
        <dbReference type="EMBL" id="AON96794.1"/>
    </source>
</evidence>
<dbReference type="Proteomes" id="UP000204231">
    <property type="component" value="Segment"/>
</dbReference>
<dbReference type="EMBL" id="KX752698">
    <property type="protein sequence ID" value="AON96794.1"/>
    <property type="molecule type" value="Genomic_DNA"/>
</dbReference>
<protein>
    <submittedName>
        <fullName evidence="1">Uncharacterized protein</fullName>
    </submittedName>
</protein>
<evidence type="ECO:0000313" key="2">
    <source>
        <dbReference type="Proteomes" id="UP000204231"/>
    </source>
</evidence>
<name>A0A1C9EH17_9CAUD</name>
<proteinExistence type="predicted"/>
<dbReference type="GeneID" id="29066441"/>
<dbReference type="RefSeq" id="YP_009287907.1">
    <property type="nucleotide sequence ID" value="NC_031080.1"/>
</dbReference>
<keyword evidence="2" id="KW-1185">Reference proteome</keyword>
<sequence length="87" mass="9343">MSKVIVNKVAIARFLRERGIPAREAIFASVILGNAGIDLPEIADAFDVAVENPPRFQAVYDALEAAHVQSKSPTALADELALNRVEA</sequence>
<dbReference type="KEGG" id="vg:29066441"/>
<accession>A0A1C9EH17</accession>